<dbReference type="InterPro" id="IPR004367">
    <property type="entry name" value="Cyclin_C-dom"/>
</dbReference>
<sequence length="386" mass="43424">MASHNHHSISPIVYYSPDAVVADEQTLDDQRSDIDAQVATDDQLEALLQIERTYCVQQVQCRNPSASHPPHDEWRRKITEWSYRVVDHFRIDREVVLVAMNYFDRFLALHSTSSANHTCQCPACQRAVDSRTFQLAAMTCLYLAIKLHAESLENTDGRTFRGRKIKISSFVDLSRGQFTAEDLASMERIILATLQWKVNPPTSSLLVTYLLRLMPSQVAYPTSLHYDLVLHVLKELARYLSELSVCTTNLSISYLPSEVAYAAIMVSMDLLNLQALPLDVQHSFCSSVAAMSGMDLRDDKIRCLMDHLRQCFWPEMLVEEEDMDCDHPIAMAKAAGLLDISHLTGPTKQQVLRNNSATSVMQVEAATAVTGTVMLHDSQATYVVTP</sequence>
<dbReference type="FunFam" id="1.10.472.10:FF:000093">
    <property type="entry name" value="Predicted protein"/>
    <property type="match status" value="1"/>
</dbReference>
<reference evidence="4" key="1">
    <citation type="submission" date="2021-01" db="EMBL/GenBank/DDBJ databases">
        <authorList>
            <person name="Corre E."/>
            <person name="Pelletier E."/>
            <person name="Niang G."/>
            <person name="Scheremetjew M."/>
            <person name="Finn R."/>
            <person name="Kale V."/>
            <person name="Holt S."/>
            <person name="Cochrane G."/>
            <person name="Meng A."/>
            <person name="Brown T."/>
            <person name="Cohen L."/>
        </authorList>
    </citation>
    <scope>NUCLEOTIDE SEQUENCE</scope>
    <source>
        <strain evidence="4">CCMP 410</strain>
    </source>
</reference>
<dbReference type="EMBL" id="HBGK01003724">
    <property type="protein sequence ID" value="CAD9273075.1"/>
    <property type="molecule type" value="Transcribed_RNA"/>
</dbReference>
<dbReference type="SUPFAM" id="SSF47954">
    <property type="entry name" value="Cyclin-like"/>
    <property type="match status" value="2"/>
</dbReference>
<dbReference type="Pfam" id="PF00134">
    <property type="entry name" value="Cyclin_N"/>
    <property type="match status" value="1"/>
</dbReference>
<evidence type="ECO:0000313" key="4">
    <source>
        <dbReference type="EMBL" id="CAD9273075.1"/>
    </source>
</evidence>
<dbReference type="InterPro" id="IPR039361">
    <property type="entry name" value="Cyclin"/>
</dbReference>
<dbReference type="Gene3D" id="1.10.472.10">
    <property type="entry name" value="Cyclin-like"/>
    <property type="match status" value="2"/>
</dbReference>
<evidence type="ECO:0008006" key="5">
    <source>
        <dbReference type="Google" id="ProtNLM"/>
    </source>
</evidence>
<dbReference type="AlphaFoldDB" id="A0A7S1UN00"/>
<name>A0A7S1UN00_9STRA</name>
<feature type="domain" description="Cyclin C-terminal" evidence="3">
    <location>
        <begin position="233"/>
        <end position="278"/>
    </location>
</feature>
<evidence type="ECO:0000259" key="2">
    <source>
        <dbReference type="Pfam" id="PF00134"/>
    </source>
</evidence>
<evidence type="ECO:0000259" key="3">
    <source>
        <dbReference type="Pfam" id="PF02984"/>
    </source>
</evidence>
<protein>
    <recommendedName>
        <fullName evidence="5">Cyclin N-terminal domain-containing protein</fullName>
    </recommendedName>
</protein>
<dbReference type="InterPro" id="IPR006671">
    <property type="entry name" value="Cyclin_N"/>
</dbReference>
<organism evidence="4">
    <name type="scientific">Grammatophora oceanica</name>
    <dbReference type="NCBI Taxonomy" id="210454"/>
    <lineage>
        <taxon>Eukaryota</taxon>
        <taxon>Sar</taxon>
        <taxon>Stramenopiles</taxon>
        <taxon>Ochrophyta</taxon>
        <taxon>Bacillariophyta</taxon>
        <taxon>Fragilariophyceae</taxon>
        <taxon>Fragilariophycidae</taxon>
        <taxon>Rhabdonematales</taxon>
        <taxon>Grammatophoraceae</taxon>
        <taxon>Grammatophora</taxon>
    </lineage>
</organism>
<dbReference type="Pfam" id="PF02984">
    <property type="entry name" value="Cyclin_C"/>
    <property type="match status" value="1"/>
</dbReference>
<proteinExistence type="predicted"/>
<gene>
    <name evidence="4" type="ORF">GOCE00092_LOCUS1982</name>
</gene>
<evidence type="ECO:0000256" key="1">
    <source>
        <dbReference type="ARBA" id="ARBA00023127"/>
    </source>
</evidence>
<accession>A0A7S1UN00</accession>
<dbReference type="PANTHER" id="PTHR10177">
    <property type="entry name" value="CYCLINS"/>
    <property type="match status" value="1"/>
</dbReference>
<dbReference type="InterPro" id="IPR036915">
    <property type="entry name" value="Cyclin-like_sf"/>
</dbReference>
<feature type="domain" description="Cyclin N-terminal" evidence="2">
    <location>
        <begin position="67"/>
        <end position="199"/>
    </location>
</feature>
<keyword evidence="1" id="KW-0195">Cyclin</keyword>